<feature type="transmembrane region" description="Helical" evidence="1">
    <location>
        <begin position="469"/>
        <end position="489"/>
    </location>
</feature>
<protein>
    <submittedName>
        <fullName evidence="2">Polyketide antibiotic transporter</fullName>
    </submittedName>
</protein>
<dbReference type="Proteomes" id="UP000440668">
    <property type="component" value="Unassembled WGS sequence"/>
</dbReference>
<keyword evidence="1" id="KW-1133">Transmembrane helix</keyword>
<feature type="transmembrane region" description="Helical" evidence="1">
    <location>
        <begin position="136"/>
        <end position="161"/>
    </location>
</feature>
<proteinExistence type="predicted"/>
<dbReference type="AlphaFoldDB" id="A0A6N7ZKE4"/>
<keyword evidence="1" id="KW-0472">Membrane</keyword>
<evidence type="ECO:0000256" key="1">
    <source>
        <dbReference type="SAM" id="Phobius"/>
    </source>
</evidence>
<accession>A0A6N7ZKE4</accession>
<feature type="transmembrane region" description="Helical" evidence="1">
    <location>
        <begin position="399"/>
        <end position="422"/>
    </location>
</feature>
<feature type="transmembrane region" description="Helical" evidence="1">
    <location>
        <begin position="91"/>
        <end position="108"/>
    </location>
</feature>
<feature type="transmembrane region" description="Helical" evidence="1">
    <location>
        <begin position="28"/>
        <end position="50"/>
    </location>
</feature>
<evidence type="ECO:0000313" key="3">
    <source>
        <dbReference type="Proteomes" id="UP000440668"/>
    </source>
</evidence>
<reference evidence="2 3" key="1">
    <citation type="submission" date="2019-11" db="EMBL/GenBank/DDBJ databases">
        <title>Cellulosimicrobium composti sp. nov. isolated from a compost.</title>
        <authorList>
            <person name="Yang Y."/>
        </authorList>
    </citation>
    <scope>NUCLEOTIDE SEQUENCE [LARGE SCALE GENOMIC DNA]</scope>
    <source>
        <strain evidence="2 3">BIT-GX5</strain>
    </source>
</reference>
<keyword evidence="1" id="KW-0812">Transmembrane</keyword>
<feature type="transmembrane region" description="Helical" evidence="1">
    <location>
        <begin position="345"/>
        <end position="367"/>
    </location>
</feature>
<feature type="transmembrane region" description="Helical" evidence="1">
    <location>
        <begin position="167"/>
        <end position="187"/>
    </location>
</feature>
<dbReference type="EMBL" id="WMKA01000030">
    <property type="protein sequence ID" value="MTG89820.1"/>
    <property type="molecule type" value="Genomic_DNA"/>
</dbReference>
<feature type="transmembrane region" description="Helical" evidence="1">
    <location>
        <begin position="434"/>
        <end position="457"/>
    </location>
</feature>
<gene>
    <name evidence="2" type="ORF">GJV82_12810</name>
</gene>
<feature type="transmembrane region" description="Helical" evidence="1">
    <location>
        <begin position="509"/>
        <end position="529"/>
    </location>
</feature>
<feature type="transmembrane region" description="Helical" evidence="1">
    <location>
        <begin position="194"/>
        <end position="214"/>
    </location>
</feature>
<sequence>MPPEPRGRGVTGWTTLLRFALRRERVRIPVWTASVALLLAYVAVALDALYPTAAERQARAALVSSPAGIMLSGPQYGIEDYTLGAMIANEMALTVMVAVAIMSISLVVRHTRAEEETGRAELVRAGVVGRHAPGTAAFAAALVANAAIAVASGAVLSAAGLAPVDSFALGAAVGVTGLVFAAVATVTSQVTEHARAASGLALAVLGVAFLLRAFGDVQELHGSWVSWLSPVGWAQQIRAYVDLRWWPLALSLVLVALLLVLGAALAARRDLGAGLVPPRAGRPDAAGWLASPLALAWRQQRASVLAWGVAVGLTALACGTFVDSVGTMVADNPEIAAMLGDPTDLVSGFVAVMALFLGLGAGGFAVASVQRARGEETSGRLEPVLATGVGRVRWLGGQLVVTLLGMAALLVASALGLWLGALSVGEDTFGLADYLAASFAYLPAVAVVAGVGAAAFGGRPGLAGLAWALLAYSFVVTMFGGLLDLPSWAGAASPFWHVPQLPGADVEPWPFVWLTLLAAALVGLGLAAFRRRDVPRP</sequence>
<organism evidence="2 3">
    <name type="scientific">Cellulosimicrobium composti</name>
    <dbReference type="NCBI Taxonomy" id="2672572"/>
    <lineage>
        <taxon>Bacteria</taxon>
        <taxon>Bacillati</taxon>
        <taxon>Actinomycetota</taxon>
        <taxon>Actinomycetes</taxon>
        <taxon>Micrococcales</taxon>
        <taxon>Promicromonosporaceae</taxon>
        <taxon>Cellulosimicrobium</taxon>
    </lineage>
</organism>
<feature type="transmembrane region" description="Helical" evidence="1">
    <location>
        <begin position="245"/>
        <end position="267"/>
    </location>
</feature>
<feature type="transmembrane region" description="Helical" evidence="1">
    <location>
        <begin position="304"/>
        <end position="325"/>
    </location>
</feature>
<name>A0A6N7ZKE4_9MICO</name>
<comment type="caution">
    <text evidence="2">The sequence shown here is derived from an EMBL/GenBank/DDBJ whole genome shotgun (WGS) entry which is preliminary data.</text>
</comment>
<evidence type="ECO:0000313" key="2">
    <source>
        <dbReference type="EMBL" id="MTG89820.1"/>
    </source>
</evidence>